<dbReference type="RefSeq" id="WP_119984247.1">
    <property type="nucleotide sequence ID" value="NZ_CP032489.1"/>
</dbReference>
<keyword evidence="3" id="KW-1185">Reference proteome</keyword>
<dbReference type="AlphaFoldDB" id="A0A386HLF7"/>
<dbReference type="KEGG" id="ark:D6B99_01055"/>
<protein>
    <recommendedName>
        <fullName evidence="4">DUF5362 domain-containing protein</fullName>
    </recommendedName>
</protein>
<keyword evidence="1" id="KW-0472">Membrane</keyword>
<evidence type="ECO:0000256" key="1">
    <source>
        <dbReference type="SAM" id="Phobius"/>
    </source>
</evidence>
<reference evidence="2 3" key="1">
    <citation type="submission" date="2018-09" db="EMBL/GenBank/DDBJ databases">
        <title>Arachidicoccus sp. nov., a bacterium isolated from soil.</title>
        <authorList>
            <person name="Weon H.-Y."/>
            <person name="Kwon S.-W."/>
            <person name="Lee S.A."/>
        </authorList>
    </citation>
    <scope>NUCLEOTIDE SEQUENCE [LARGE SCALE GENOMIC DNA]</scope>
    <source>
        <strain evidence="2 3">KIS59-12</strain>
    </source>
</reference>
<accession>A0A386HLF7</accession>
<evidence type="ECO:0008006" key="4">
    <source>
        <dbReference type="Google" id="ProtNLM"/>
    </source>
</evidence>
<organism evidence="2 3">
    <name type="scientific">Arachidicoccus soli</name>
    <dbReference type="NCBI Taxonomy" id="2341117"/>
    <lineage>
        <taxon>Bacteria</taxon>
        <taxon>Pseudomonadati</taxon>
        <taxon>Bacteroidota</taxon>
        <taxon>Chitinophagia</taxon>
        <taxon>Chitinophagales</taxon>
        <taxon>Chitinophagaceae</taxon>
        <taxon>Arachidicoccus</taxon>
    </lineage>
</organism>
<feature type="transmembrane region" description="Helical" evidence="1">
    <location>
        <begin position="33"/>
        <end position="58"/>
    </location>
</feature>
<evidence type="ECO:0000313" key="3">
    <source>
        <dbReference type="Proteomes" id="UP000266118"/>
    </source>
</evidence>
<proteinExistence type="predicted"/>
<dbReference type="Proteomes" id="UP000266118">
    <property type="component" value="Chromosome"/>
</dbReference>
<keyword evidence="1" id="KW-0812">Transmembrane</keyword>
<dbReference type="EMBL" id="CP032489">
    <property type="protein sequence ID" value="AYD46331.1"/>
    <property type="molecule type" value="Genomic_DNA"/>
</dbReference>
<feature type="transmembrane region" description="Helical" evidence="1">
    <location>
        <begin position="70"/>
        <end position="91"/>
    </location>
</feature>
<sequence>MEENQLLEEEKETLHFSENVKTSLAYTTVWTKFLAIAGFIMIGLLILVGIGIAFTASVASTIMPTPYRGLGALGSTFIIILYVIIGALYLYPTNQLYHFSKKMKLALVESNQQLLEEALEHQRRMFKFIGILLIVILCIYALLFLLLFIISMIRGMR</sequence>
<evidence type="ECO:0000313" key="2">
    <source>
        <dbReference type="EMBL" id="AYD46331.1"/>
    </source>
</evidence>
<keyword evidence="1" id="KW-1133">Transmembrane helix</keyword>
<name>A0A386HLF7_9BACT</name>
<dbReference type="OrthoDB" id="1121797at2"/>
<gene>
    <name evidence="2" type="ORF">D6B99_01055</name>
</gene>
<feature type="transmembrane region" description="Helical" evidence="1">
    <location>
        <begin position="128"/>
        <end position="153"/>
    </location>
</feature>